<evidence type="ECO:0008006" key="3">
    <source>
        <dbReference type="Google" id="ProtNLM"/>
    </source>
</evidence>
<name>A0A2B4RZ85_STYPI</name>
<evidence type="ECO:0000313" key="2">
    <source>
        <dbReference type="Proteomes" id="UP000225706"/>
    </source>
</evidence>
<dbReference type="STRING" id="50429.A0A2B4RZ85"/>
<dbReference type="EMBL" id="LSMT01000272">
    <property type="protein sequence ID" value="PFX21555.1"/>
    <property type="molecule type" value="Genomic_DNA"/>
</dbReference>
<reference evidence="2" key="1">
    <citation type="journal article" date="2017" name="bioRxiv">
        <title>Comparative analysis of the genomes of Stylophora pistillata and Acropora digitifera provides evidence for extensive differences between species of corals.</title>
        <authorList>
            <person name="Voolstra C.R."/>
            <person name="Li Y."/>
            <person name="Liew Y.J."/>
            <person name="Baumgarten S."/>
            <person name="Zoccola D."/>
            <person name="Flot J.-F."/>
            <person name="Tambutte S."/>
            <person name="Allemand D."/>
            <person name="Aranda M."/>
        </authorList>
    </citation>
    <scope>NUCLEOTIDE SEQUENCE [LARGE SCALE GENOMIC DNA]</scope>
</reference>
<organism evidence="1 2">
    <name type="scientific">Stylophora pistillata</name>
    <name type="common">Smooth cauliflower coral</name>
    <dbReference type="NCBI Taxonomy" id="50429"/>
    <lineage>
        <taxon>Eukaryota</taxon>
        <taxon>Metazoa</taxon>
        <taxon>Cnidaria</taxon>
        <taxon>Anthozoa</taxon>
        <taxon>Hexacorallia</taxon>
        <taxon>Scleractinia</taxon>
        <taxon>Astrocoeniina</taxon>
        <taxon>Pocilloporidae</taxon>
        <taxon>Stylophora</taxon>
    </lineage>
</organism>
<dbReference type="PANTHER" id="PTHR47510:SF3">
    <property type="entry name" value="ENDO_EXONUCLEASE_PHOSPHATASE DOMAIN-CONTAINING PROTEIN"/>
    <property type="match status" value="1"/>
</dbReference>
<comment type="caution">
    <text evidence="1">The sequence shown here is derived from an EMBL/GenBank/DDBJ whole genome shotgun (WGS) entry which is preliminary data.</text>
</comment>
<keyword evidence="2" id="KW-1185">Reference proteome</keyword>
<accession>A0A2B4RZ85</accession>
<sequence length="271" mass="30745">MELKNRSHTGLPFYKSEYPIGHQLLFTKKILHFLQKRAFHDHGPQSNLFKTYRNAVNRKRKNCKAIFYESKVDGMKEKDPKAWWKEVKRLSGALKSSSNLIPLLHIEELEGLPMCETANCVNQALLESLEEYRLPEKIPELTLEDQNPQLLVITVYGVFRCLLNLNAVKAGGPDGIPSWVIKEYAESLAYPVSTILNASFKGQKLPRSWKCADVTPLPKSKPINDIKKDLRPISLTPSISKVAEDFIVTQHLKPAVLSQLDPAKFDVIPKS</sequence>
<dbReference type="AlphaFoldDB" id="A0A2B4RZ85"/>
<proteinExistence type="predicted"/>
<gene>
    <name evidence="1" type="ORF">AWC38_SpisGene13950</name>
</gene>
<protein>
    <recommendedName>
        <fullName evidence="3">RNA-directed DNA polymerase from mobile element jockey</fullName>
    </recommendedName>
</protein>
<dbReference type="Proteomes" id="UP000225706">
    <property type="component" value="Unassembled WGS sequence"/>
</dbReference>
<dbReference type="PANTHER" id="PTHR47510">
    <property type="entry name" value="REVERSE TRANSCRIPTASE DOMAIN-CONTAINING PROTEIN"/>
    <property type="match status" value="1"/>
</dbReference>
<evidence type="ECO:0000313" key="1">
    <source>
        <dbReference type="EMBL" id="PFX21555.1"/>
    </source>
</evidence>
<dbReference type="OrthoDB" id="5982943at2759"/>